<name>A0A653A4D7_UNCDX</name>
<protein>
    <submittedName>
        <fullName evidence="1">Uncharacterized protein</fullName>
    </submittedName>
</protein>
<sequence length="79" mass="9088">MRDKEPARKTSGIKSKITAQKISLPIPAINDRYHLIFSETIPKSPNTPRGNFHLETDGSHNLIRIDIRLLNFKHKVYHA</sequence>
<evidence type="ECO:0000313" key="1">
    <source>
        <dbReference type="EMBL" id="VBB42522.1"/>
    </source>
</evidence>
<gene>
    <name evidence="1" type="ORF">TRIP_B200663</name>
</gene>
<proteinExistence type="predicted"/>
<reference evidence="1" key="1">
    <citation type="submission" date="2018-07" db="EMBL/GenBank/DDBJ databases">
        <authorList>
            <consortium name="Genoscope - CEA"/>
            <person name="William W."/>
        </authorList>
    </citation>
    <scope>NUCLEOTIDE SEQUENCE</scope>
    <source>
        <strain evidence="1">IK1</strain>
    </source>
</reference>
<accession>A0A653A4D7</accession>
<organism evidence="1">
    <name type="scientific">Uncultured Desulfatiglans sp</name>
    <dbReference type="NCBI Taxonomy" id="1748965"/>
    <lineage>
        <taxon>Bacteria</taxon>
        <taxon>Pseudomonadati</taxon>
        <taxon>Thermodesulfobacteriota</taxon>
        <taxon>Desulfobacteria</taxon>
        <taxon>Desulfatiglandales</taxon>
        <taxon>Desulfatiglandaceae</taxon>
        <taxon>Desulfatiglans</taxon>
        <taxon>environmental samples</taxon>
    </lineage>
</organism>
<dbReference type="EMBL" id="UPXX01000013">
    <property type="protein sequence ID" value="VBB42522.1"/>
    <property type="molecule type" value="Genomic_DNA"/>
</dbReference>
<dbReference type="AlphaFoldDB" id="A0A653A4D7"/>